<accession>A0A9W8CJX1</accession>
<dbReference type="InterPro" id="IPR000679">
    <property type="entry name" value="Znf_GATA"/>
</dbReference>
<organism evidence="7 8">
    <name type="scientific">Coemansia asiatica</name>
    <dbReference type="NCBI Taxonomy" id="1052880"/>
    <lineage>
        <taxon>Eukaryota</taxon>
        <taxon>Fungi</taxon>
        <taxon>Fungi incertae sedis</taxon>
        <taxon>Zoopagomycota</taxon>
        <taxon>Kickxellomycotina</taxon>
        <taxon>Kickxellomycetes</taxon>
        <taxon>Kickxellales</taxon>
        <taxon>Kickxellaceae</taxon>
        <taxon>Coemansia</taxon>
    </lineage>
</organism>
<dbReference type="GO" id="GO:0043565">
    <property type="term" value="F:sequence-specific DNA binding"/>
    <property type="evidence" value="ECO:0007669"/>
    <property type="project" value="InterPro"/>
</dbReference>
<evidence type="ECO:0000256" key="4">
    <source>
        <dbReference type="PROSITE-ProRule" id="PRU00094"/>
    </source>
</evidence>
<evidence type="ECO:0000313" key="8">
    <source>
        <dbReference type="Proteomes" id="UP001145021"/>
    </source>
</evidence>
<dbReference type="Proteomes" id="UP001145021">
    <property type="component" value="Unassembled WGS sequence"/>
</dbReference>
<dbReference type="CDD" id="cd00202">
    <property type="entry name" value="ZnF_GATA"/>
    <property type="match status" value="1"/>
</dbReference>
<dbReference type="PANTHER" id="PTHR45658">
    <property type="entry name" value="GATA TRANSCRIPTION FACTOR"/>
    <property type="match status" value="1"/>
</dbReference>
<proteinExistence type="predicted"/>
<dbReference type="Gene3D" id="3.30.50.10">
    <property type="entry name" value="Erythroid Transcription Factor GATA-1, subunit A"/>
    <property type="match status" value="1"/>
</dbReference>
<keyword evidence="8" id="KW-1185">Reference proteome</keyword>
<protein>
    <recommendedName>
        <fullName evidence="6">GATA-type domain-containing protein</fullName>
    </recommendedName>
</protein>
<dbReference type="EMBL" id="JANBOH010000144">
    <property type="protein sequence ID" value="KAJ1644761.1"/>
    <property type="molecule type" value="Genomic_DNA"/>
</dbReference>
<evidence type="ECO:0000256" key="5">
    <source>
        <dbReference type="SAM" id="MobiDB-lite"/>
    </source>
</evidence>
<keyword evidence="2 4" id="KW-0863">Zinc-finger</keyword>
<keyword evidence="3" id="KW-0862">Zinc</keyword>
<keyword evidence="1" id="KW-0479">Metal-binding</keyword>
<dbReference type="Pfam" id="PF00320">
    <property type="entry name" value="GATA"/>
    <property type="match status" value="1"/>
</dbReference>
<evidence type="ECO:0000256" key="2">
    <source>
        <dbReference type="ARBA" id="ARBA00022771"/>
    </source>
</evidence>
<dbReference type="PROSITE" id="PS50114">
    <property type="entry name" value="GATA_ZN_FINGER_2"/>
    <property type="match status" value="1"/>
</dbReference>
<dbReference type="GO" id="GO:0008270">
    <property type="term" value="F:zinc ion binding"/>
    <property type="evidence" value="ECO:0007669"/>
    <property type="project" value="UniProtKB-KW"/>
</dbReference>
<dbReference type="GO" id="GO:0006355">
    <property type="term" value="P:regulation of DNA-templated transcription"/>
    <property type="evidence" value="ECO:0007669"/>
    <property type="project" value="InterPro"/>
</dbReference>
<name>A0A9W8CJX1_9FUNG</name>
<dbReference type="AlphaFoldDB" id="A0A9W8CJX1"/>
<sequence>MIVNTLLPDAPKTQEAIGEIDLACSLIRSRQIWLTEAFSLISEQNNALPRSLIDTVEVQIGPHIFANTKFYLIAPPDAQTQPRTNQNATDLPPLPPPLAFEFSEAPGDLLCLPKDFGIDRAYSGKFYLLCYFYAHPTNSFLQRSPSLIRQHWPHYYSAEKRNIRINLVIRGASDQLIECLLDYADAHRTTVWRQCRQTLCHPHPTAKFYDDFLPARSGKNSKISEENRLIRMPSILKPQPSLDNPRMNHKEQAAMDQAPISLPAVKRTGGGKSGYNLEAARLNMEARRIEFKFESENELSDVDAKAGQSLDSSEQEIPASKIFESELESEPEPSLDPPKKTKAKRPMKRGPYKRRALTNQKPRLKPKQSALVSVSVSSSSASASASARSSPLSPTGSRSRVCKYCGCKETPIWRRGPAGTGTLCNACGVKWKLGKILK</sequence>
<evidence type="ECO:0000313" key="7">
    <source>
        <dbReference type="EMBL" id="KAJ1644761.1"/>
    </source>
</evidence>
<evidence type="ECO:0000256" key="1">
    <source>
        <dbReference type="ARBA" id="ARBA00022723"/>
    </source>
</evidence>
<evidence type="ECO:0000256" key="3">
    <source>
        <dbReference type="ARBA" id="ARBA00022833"/>
    </source>
</evidence>
<dbReference type="SUPFAM" id="SSF57716">
    <property type="entry name" value="Glucocorticoid receptor-like (DNA-binding domain)"/>
    <property type="match status" value="1"/>
</dbReference>
<gene>
    <name evidence="7" type="ORF">LPJ64_003591</name>
</gene>
<dbReference type="InterPro" id="IPR051140">
    <property type="entry name" value="GATA_TF"/>
</dbReference>
<dbReference type="PANTHER" id="PTHR45658:SF133">
    <property type="match status" value="1"/>
</dbReference>
<feature type="region of interest" description="Disordered" evidence="5">
    <location>
        <begin position="297"/>
        <end position="399"/>
    </location>
</feature>
<dbReference type="InterPro" id="IPR013088">
    <property type="entry name" value="Znf_NHR/GATA"/>
</dbReference>
<feature type="compositionally biased region" description="Low complexity" evidence="5">
    <location>
        <begin position="369"/>
        <end position="394"/>
    </location>
</feature>
<comment type="caution">
    <text evidence="7">The sequence shown here is derived from an EMBL/GenBank/DDBJ whole genome shotgun (WGS) entry which is preliminary data.</text>
</comment>
<evidence type="ECO:0000259" key="6">
    <source>
        <dbReference type="PROSITE" id="PS50114"/>
    </source>
</evidence>
<reference evidence="7" key="1">
    <citation type="submission" date="2022-07" db="EMBL/GenBank/DDBJ databases">
        <title>Phylogenomic reconstructions and comparative analyses of Kickxellomycotina fungi.</title>
        <authorList>
            <person name="Reynolds N.K."/>
            <person name="Stajich J.E."/>
            <person name="Barry K."/>
            <person name="Grigoriev I.V."/>
            <person name="Crous P."/>
            <person name="Smith M.E."/>
        </authorList>
    </citation>
    <scope>NUCLEOTIDE SEQUENCE</scope>
    <source>
        <strain evidence="7">NBRC 105413</strain>
    </source>
</reference>
<feature type="compositionally biased region" description="Basic residues" evidence="5">
    <location>
        <begin position="340"/>
        <end position="366"/>
    </location>
</feature>
<dbReference type="SMART" id="SM00401">
    <property type="entry name" value="ZnF_GATA"/>
    <property type="match status" value="1"/>
</dbReference>
<feature type="domain" description="GATA-type" evidence="6">
    <location>
        <begin position="396"/>
        <end position="438"/>
    </location>
</feature>